<dbReference type="RefSeq" id="WP_159981149.1">
    <property type="nucleotide sequence ID" value="NZ_BLIV01000013.1"/>
</dbReference>
<dbReference type="AlphaFoldDB" id="A0A640VZD0"/>
<accession>A0A640VZD0</accession>
<dbReference type="Gene3D" id="2.60.40.2700">
    <property type="match status" value="1"/>
</dbReference>
<evidence type="ECO:0000313" key="1">
    <source>
        <dbReference type="EMBL" id="GFE52461.1"/>
    </source>
</evidence>
<keyword evidence="2" id="KW-1185">Reference proteome</keyword>
<reference evidence="1 2" key="1">
    <citation type="submission" date="2019-12" db="EMBL/GenBank/DDBJ databases">
        <title>Roseobacter cerasinus sp. nov., isolated from seawater around aquaculture.</title>
        <authorList>
            <person name="Muramatsu S."/>
            <person name="Takabe Y."/>
            <person name="Mori K."/>
            <person name="Takaichi S."/>
            <person name="Hanada S."/>
        </authorList>
    </citation>
    <scope>NUCLEOTIDE SEQUENCE [LARGE SCALE GENOMIC DNA]</scope>
    <source>
        <strain evidence="1 2">AI77</strain>
    </source>
</reference>
<name>A0A640VZD0_9RHOB</name>
<protein>
    <submittedName>
        <fullName evidence="1">Uncharacterized protein</fullName>
    </submittedName>
</protein>
<organism evidence="1 2">
    <name type="scientific">Roseobacter cerasinus</name>
    <dbReference type="NCBI Taxonomy" id="2602289"/>
    <lineage>
        <taxon>Bacteria</taxon>
        <taxon>Pseudomonadati</taxon>
        <taxon>Pseudomonadota</taxon>
        <taxon>Alphaproteobacteria</taxon>
        <taxon>Rhodobacterales</taxon>
        <taxon>Roseobacteraceae</taxon>
        <taxon>Roseobacter</taxon>
    </lineage>
</organism>
<dbReference type="EMBL" id="BLIV01000013">
    <property type="protein sequence ID" value="GFE52461.1"/>
    <property type="molecule type" value="Genomic_DNA"/>
</dbReference>
<proteinExistence type="predicted"/>
<sequence>MQLGLSIGVNAPGGVAAPSLPPIVLAAAPVIVGDDTLSGVLTLQPVQVVEPADAIVTRQWLRNSVPIPGETGSIYQKTFADSGADIRVLVRCFRAGYAPRFAYSNTISLVFGGWFLDGAMILGTPGIPPQPTVTASIVEV</sequence>
<dbReference type="Proteomes" id="UP000436522">
    <property type="component" value="Unassembled WGS sequence"/>
</dbReference>
<comment type="caution">
    <text evidence="1">The sequence shown here is derived from an EMBL/GenBank/DDBJ whole genome shotgun (WGS) entry which is preliminary data.</text>
</comment>
<dbReference type="OrthoDB" id="9795675at2"/>
<gene>
    <name evidence="1" type="ORF">So717_42140</name>
</gene>
<evidence type="ECO:0000313" key="2">
    <source>
        <dbReference type="Proteomes" id="UP000436522"/>
    </source>
</evidence>